<dbReference type="GO" id="GO:0005576">
    <property type="term" value="C:extracellular region"/>
    <property type="evidence" value="ECO:0007669"/>
    <property type="project" value="TreeGrafter"/>
</dbReference>
<keyword evidence="1" id="KW-1133">Transmembrane helix</keyword>
<dbReference type="RefSeq" id="WP_068365658.1">
    <property type="nucleotide sequence ID" value="NZ_FOJN01000018.1"/>
</dbReference>
<feature type="domain" description="Mce/MlaD" evidence="2">
    <location>
        <begin position="34"/>
        <end position="108"/>
    </location>
</feature>
<dbReference type="Proteomes" id="UP000182054">
    <property type="component" value="Unassembled WGS sequence"/>
</dbReference>
<name>A0A1I0UCB1_9NOCA</name>
<dbReference type="EMBL" id="FOJN01000018">
    <property type="protein sequence ID" value="SFA61550.1"/>
    <property type="molecule type" value="Genomic_DNA"/>
</dbReference>
<reference evidence="4 5" key="1">
    <citation type="submission" date="2016-10" db="EMBL/GenBank/DDBJ databases">
        <authorList>
            <person name="de Groot N.N."/>
        </authorList>
    </citation>
    <scope>NUCLEOTIDE SEQUENCE [LARGE SCALE GENOMIC DNA]</scope>
    <source>
        <strain evidence="4 5">DSM 44908</strain>
    </source>
</reference>
<keyword evidence="1" id="KW-0472">Membrane</keyword>
<evidence type="ECO:0000256" key="1">
    <source>
        <dbReference type="SAM" id="Phobius"/>
    </source>
</evidence>
<feature type="transmembrane region" description="Helical" evidence="1">
    <location>
        <begin position="7"/>
        <end position="29"/>
    </location>
</feature>
<dbReference type="Pfam" id="PF11887">
    <property type="entry name" value="Mce4_CUP1"/>
    <property type="match status" value="1"/>
</dbReference>
<evidence type="ECO:0000259" key="2">
    <source>
        <dbReference type="Pfam" id="PF02470"/>
    </source>
</evidence>
<evidence type="ECO:0000259" key="3">
    <source>
        <dbReference type="Pfam" id="PF11887"/>
    </source>
</evidence>
<dbReference type="PANTHER" id="PTHR33371">
    <property type="entry name" value="INTERMEMBRANE PHOSPHOLIPID TRANSPORT SYSTEM BINDING PROTEIN MLAD-RELATED"/>
    <property type="match status" value="1"/>
</dbReference>
<dbReference type="GeneID" id="85487464"/>
<proteinExistence type="predicted"/>
<dbReference type="InterPro" id="IPR052336">
    <property type="entry name" value="MlaD_Phospholipid_Transporter"/>
</dbReference>
<evidence type="ECO:0000313" key="4">
    <source>
        <dbReference type="EMBL" id="SFA61550.1"/>
    </source>
</evidence>
<dbReference type="PANTHER" id="PTHR33371:SF4">
    <property type="entry name" value="INTERMEMBRANE PHOSPHOLIPID TRANSPORT SYSTEM BINDING PROTEIN MLAD"/>
    <property type="match status" value="1"/>
</dbReference>
<accession>A0A1I0UCB1</accession>
<evidence type="ECO:0000313" key="5">
    <source>
        <dbReference type="Proteomes" id="UP000182054"/>
    </source>
</evidence>
<dbReference type="InterPro" id="IPR024516">
    <property type="entry name" value="Mce_C"/>
</dbReference>
<feature type="domain" description="Mammalian cell entry C-terminal" evidence="3">
    <location>
        <begin position="113"/>
        <end position="289"/>
    </location>
</feature>
<dbReference type="NCBIfam" id="TIGR00996">
    <property type="entry name" value="Mtu_fam_mce"/>
    <property type="match status" value="1"/>
</dbReference>
<dbReference type="Pfam" id="PF02470">
    <property type="entry name" value="MlaD"/>
    <property type="match status" value="1"/>
</dbReference>
<dbReference type="AlphaFoldDB" id="A0A1I0UCB1"/>
<protein>
    <submittedName>
        <fullName evidence="4">Phospholipid/cholesterol/gamma-HCH transport system substrate-binding protein</fullName>
    </submittedName>
</protein>
<organism evidence="4 5">
    <name type="scientific">Rhodococcoides kroppenstedtii</name>
    <dbReference type="NCBI Taxonomy" id="293050"/>
    <lineage>
        <taxon>Bacteria</taxon>
        <taxon>Bacillati</taxon>
        <taxon>Actinomycetota</taxon>
        <taxon>Actinomycetes</taxon>
        <taxon>Mycobacteriales</taxon>
        <taxon>Nocardiaceae</taxon>
        <taxon>Rhodococcoides</taxon>
    </lineage>
</organism>
<dbReference type="InterPro" id="IPR005693">
    <property type="entry name" value="Mce"/>
</dbReference>
<dbReference type="InterPro" id="IPR003399">
    <property type="entry name" value="Mce/MlaD"/>
</dbReference>
<keyword evidence="1" id="KW-0812">Transmembrane</keyword>
<gene>
    <name evidence="4" type="ORF">SAMN05444374_11822</name>
</gene>
<sequence>MIVERRLPVRAVGVAALLIIAAVVSYTVVPLATTTRITVEFARTTGLYPGDDVKLMGVTVGSVDEIRPRGDRVEVDLSVDDHYRVPADAKAVLVSPSLVTARFVQLAPAWTEGEALSTGDRIPLERTAVPVEWDRITEQLDRVSRALAPDGGTDSRPLGALVDAAEATLDGRGETVAATVRSLSDALRTLSDGRTDLYAVVRNLQVFASALAASDRQIVQVNDTLASVSTALTDDGDEVGAALVSLDAAVADVTRFARSSTTALTGTATELQSVVAELAAQRDGIAQILHVAPTALSNLNNIYQPAHNAIVSSLAPNNFATPADFVCSAIAAAEQVGAQEGSELCLRYLGPLLRTLAFEYLPVQSNPIHGVGALPDQIVESGADPVPPTLGGLLVPGGPR</sequence>